<dbReference type="EMBL" id="CM046388">
    <property type="protein sequence ID" value="KAI8570462.1"/>
    <property type="molecule type" value="Genomic_DNA"/>
</dbReference>
<accession>A0ACC0Q0Q0</accession>
<organism evidence="1 2">
    <name type="scientific">Rhododendron molle</name>
    <name type="common">Chinese azalea</name>
    <name type="synonym">Azalea mollis</name>
    <dbReference type="NCBI Taxonomy" id="49168"/>
    <lineage>
        <taxon>Eukaryota</taxon>
        <taxon>Viridiplantae</taxon>
        <taxon>Streptophyta</taxon>
        <taxon>Embryophyta</taxon>
        <taxon>Tracheophyta</taxon>
        <taxon>Spermatophyta</taxon>
        <taxon>Magnoliopsida</taxon>
        <taxon>eudicotyledons</taxon>
        <taxon>Gunneridae</taxon>
        <taxon>Pentapetalae</taxon>
        <taxon>asterids</taxon>
        <taxon>Ericales</taxon>
        <taxon>Ericaceae</taxon>
        <taxon>Ericoideae</taxon>
        <taxon>Rhodoreae</taxon>
        <taxon>Rhododendron</taxon>
    </lineage>
</organism>
<evidence type="ECO:0000313" key="2">
    <source>
        <dbReference type="Proteomes" id="UP001062846"/>
    </source>
</evidence>
<protein>
    <submittedName>
        <fullName evidence="1">Uncharacterized protein</fullName>
    </submittedName>
</protein>
<reference evidence="1" key="1">
    <citation type="submission" date="2022-02" db="EMBL/GenBank/DDBJ databases">
        <title>Plant Genome Project.</title>
        <authorList>
            <person name="Zhang R.-G."/>
        </authorList>
    </citation>
    <scope>NUCLEOTIDE SEQUENCE</scope>
    <source>
        <strain evidence="1">AT1</strain>
    </source>
</reference>
<sequence length="68" mass="7486">MIAEERTSRVAPNGRSKRRRVSTNQTVHSDLYINLEVSSGSMKKGPLGLLPMVATSGGEFQQIRLCPQ</sequence>
<keyword evidence="2" id="KW-1185">Reference proteome</keyword>
<dbReference type="Proteomes" id="UP001062846">
    <property type="component" value="Chromosome 1"/>
</dbReference>
<gene>
    <name evidence="1" type="ORF">RHMOL_Rhmol01G0035800</name>
</gene>
<name>A0ACC0Q0Q0_RHOML</name>
<comment type="caution">
    <text evidence="1">The sequence shown here is derived from an EMBL/GenBank/DDBJ whole genome shotgun (WGS) entry which is preliminary data.</text>
</comment>
<proteinExistence type="predicted"/>
<evidence type="ECO:0000313" key="1">
    <source>
        <dbReference type="EMBL" id="KAI8570462.1"/>
    </source>
</evidence>